<accession>A0A917BEN4</accession>
<dbReference type="EMBL" id="BMKQ01000001">
    <property type="protein sequence ID" value="GGF35005.1"/>
    <property type="molecule type" value="Genomic_DNA"/>
</dbReference>
<feature type="binding site" evidence="5">
    <location>
        <position position="206"/>
    </location>
    <ligand>
        <name>Zn(2+)</name>
        <dbReference type="ChEBI" id="CHEBI:29105"/>
    </ligand>
</feature>
<evidence type="ECO:0000256" key="5">
    <source>
        <dbReference type="PIRSR" id="PIRSR604254-1"/>
    </source>
</evidence>
<dbReference type="Pfam" id="PF03006">
    <property type="entry name" value="HlyIII"/>
    <property type="match status" value="1"/>
</dbReference>
<feature type="transmembrane region" description="Helical" evidence="6">
    <location>
        <begin position="171"/>
        <end position="189"/>
    </location>
</feature>
<reference evidence="7" key="1">
    <citation type="journal article" date="2014" name="Int. J. Syst. Evol. Microbiol.">
        <title>Complete genome sequence of Corynebacterium casei LMG S-19264T (=DSM 44701T), isolated from a smear-ripened cheese.</title>
        <authorList>
            <consortium name="US DOE Joint Genome Institute (JGI-PGF)"/>
            <person name="Walter F."/>
            <person name="Albersmeier A."/>
            <person name="Kalinowski J."/>
            <person name="Ruckert C."/>
        </authorList>
    </citation>
    <scope>NUCLEOTIDE SEQUENCE</scope>
    <source>
        <strain evidence="7">CGMCC 1.16067</strain>
    </source>
</reference>
<keyword evidence="4 6" id="KW-0472">Membrane</keyword>
<dbReference type="Proteomes" id="UP000649179">
    <property type="component" value="Unassembled WGS sequence"/>
</dbReference>
<evidence type="ECO:0000256" key="6">
    <source>
        <dbReference type="SAM" id="Phobius"/>
    </source>
</evidence>
<keyword evidence="5" id="KW-0479">Metal-binding</keyword>
<comment type="caution">
    <text evidence="7">The sequence shown here is derived from an EMBL/GenBank/DDBJ whole genome shotgun (WGS) entry which is preliminary data.</text>
</comment>
<feature type="transmembrane region" description="Helical" evidence="6">
    <location>
        <begin position="26"/>
        <end position="45"/>
    </location>
</feature>
<dbReference type="PANTHER" id="PTHR20855:SF3">
    <property type="entry name" value="LD03007P"/>
    <property type="match status" value="1"/>
</dbReference>
<feature type="transmembrane region" description="Helical" evidence="6">
    <location>
        <begin position="57"/>
        <end position="78"/>
    </location>
</feature>
<dbReference type="GO" id="GO:0003677">
    <property type="term" value="F:DNA binding"/>
    <property type="evidence" value="ECO:0007669"/>
    <property type="project" value="UniProtKB-KW"/>
</dbReference>
<protein>
    <submittedName>
        <fullName evidence="7">DNA-binding protein</fullName>
    </submittedName>
</protein>
<name>A0A917BEN4_9ACTN</name>
<dbReference type="AlphaFoldDB" id="A0A917BEN4"/>
<proteinExistence type="predicted"/>
<keyword evidence="7" id="KW-0238">DNA-binding</keyword>
<dbReference type="RefSeq" id="WP_188778020.1">
    <property type="nucleotide sequence ID" value="NZ_BMKQ01000001.1"/>
</dbReference>
<sequence>MDTVGVSGVRVSAQEVAERAPRLRGWLHLGASPLALIGGLVLALASPDARTQVGSAIFTAAALLNFLASAALHLGSWPPRAAPYVRRIDHASIFVLIAGSYTPFTLLMLTVPHQVVLLWLAWGGATLGVVFRLVWSTAPRWLYTMLYLVLGWGSVLFLTDFADYTPIAVPLLLAAGGALYTAGGVVYAVRRPNPSPGWFGFHEVFHALTIAAFACQYAGVLIATISRRPG</sequence>
<evidence type="ECO:0000313" key="8">
    <source>
        <dbReference type="Proteomes" id="UP000649179"/>
    </source>
</evidence>
<dbReference type="GO" id="GO:0046872">
    <property type="term" value="F:metal ion binding"/>
    <property type="evidence" value="ECO:0007669"/>
    <property type="project" value="UniProtKB-KW"/>
</dbReference>
<evidence type="ECO:0000256" key="4">
    <source>
        <dbReference type="ARBA" id="ARBA00023136"/>
    </source>
</evidence>
<keyword evidence="8" id="KW-1185">Reference proteome</keyword>
<comment type="subcellular location">
    <subcellularLocation>
        <location evidence="1">Membrane</location>
        <topology evidence="1">Multi-pass membrane protein</topology>
    </subcellularLocation>
</comment>
<evidence type="ECO:0000256" key="3">
    <source>
        <dbReference type="ARBA" id="ARBA00022989"/>
    </source>
</evidence>
<dbReference type="PANTHER" id="PTHR20855">
    <property type="entry name" value="ADIPOR/PROGESTIN RECEPTOR-RELATED"/>
    <property type="match status" value="1"/>
</dbReference>
<evidence type="ECO:0000313" key="7">
    <source>
        <dbReference type="EMBL" id="GGF35005.1"/>
    </source>
</evidence>
<organism evidence="7 8">
    <name type="scientific">Marmoricola endophyticus</name>
    <dbReference type="NCBI Taxonomy" id="2040280"/>
    <lineage>
        <taxon>Bacteria</taxon>
        <taxon>Bacillati</taxon>
        <taxon>Actinomycetota</taxon>
        <taxon>Actinomycetes</taxon>
        <taxon>Propionibacteriales</taxon>
        <taxon>Nocardioidaceae</taxon>
        <taxon>Marmoricola</taxon>
    </lineage>
</organism>
<dbReference type="GO" id="GO:0016020">
    <property type="term" value="C:membrane"/>
    <property type="evidence" value="ECO:0007669"/>
    <property type="project" value="UniProtKB-SubCell"/>
</dbReference>
<feature type="transmembrane region" description="Helical" evidence="6">
    <location>
        <begin position="204"/>
        <end position="225"/>
    </location>
</feature>
<feature type="transmembrane region" description="Helical" evidence="6">
    <location>
        <begin position="116"/>
        <end position="135"/>
    </location>
</feature>
<evidence type="ECO:0000256" key="1">
    <source>
        <dbReference type="ARBA" id="ARBA00004141"/>
    </source>
</evidence>
<feature type="binding site" evidence="5">
    <location>
        <position position="202"/>
    </location>
    <ligand>
        <name>Zn(2+)</name>
        <dbReference type="ChEBI" id="CHEBI:29105"/>
    </ligand>
</feature>
<dbReference type="InterPro" id="IPR004254">
    <property type="entry name" value="AdipoR/HlyIII-related"/>
</dbReference>
<feature type="binding site" evidence="5">
    <location>
        <position position="73"/>
    </location>
    <ligand>
        <name>Zn(2+)</name>
        <dbReference type="ChEBI" id="CHEBI:29105"/>
    </ligand>
</feature>
<gene>
    <name evidence="7" type="ORF">GCM10011519_05570</name>
</gene>
<feature type="transmembrane region" description="Helical" evidence="6">
    <location>
        <begin position="141"/>
        <end position="159"/>
    </location>
</feature>
<reference evidence="7" key="2">
    <citation type="submission" date="2020-09" db="EMBL/GenBank/DDBJ databases">
        <authorList>
            <person name="Sun Q."/>
            <person name="Zhou Y."/>
        </authorList>
    </citation>
    <scope>NUCLEOTIDE SEQUENCE</scope>
    <source>
        <strain evidence="7">CGMCC 1.16067</strain>
    </source>
</reference>
<keyword evidence="2 6" id="KW-0812">Transmembrane</keyword>
<keyword evidence="3 6" id="KW-1133">Transmembrane helix</keyword>
<evidence type="ECO:0000256" key="2">
    <source>
        <dbReference type="ARBA" id="ARBA00022692"/>
    </source>
</evidence>
<feature type="transmembrane region" description="Helical" evidence="6">
    <location>
        <begin position="90"/>
        <end position="109"/>
    </location>
</feature>
<keyword evidence="5" id="KW-0862">Zinc</keyword>